<dbReference type="Pfam" id="PF22564">
    <property type="entry name" value="HAAS"/>
    <property type="match status" value="1"/>
</dbReference>
<gene>
    <name evidence="3" type="ORF">M5X09_09850</name>
</gene>
<keyword evidence="2" id="KW-1133">Transmembrane helix</keyword>
<sequence>MHKEYFLLKLKLGLLPLPEEDRNEILAEYDAHFEFGKQQGRTEEEIAKELGDPEELAVELLGDRDEKPSFSSGPMNAQPMNGGNDMPPPWQGMNPQPGMQHGYGNHWDHGQGNHSMPYPPGPDAGAIRSRTVFGIIGVIFVSIMIVPLLIAGWGVCVGMGAAAISLLVSPLLYVVKLALGGVFYGAEMSLIVLAFGIGIFLAQAMVFLFRIYARLNMGYIRWVAHVGRERR</sequence>
<dbReference type="RefSeq" id="WP_087434466.1">
    <property type="nucleotide sequence ID" value="NZ_JAMDLV010000043.1"/>
</dbReference>
<dbReference type="Proteomes" id="UP001207626">
    <property type="component" value="Unassembled WGS sequence"/>
</dbReference>
<keyword evidence="2" id="KW-0812">Transmembrane</keyword>
<feature type="region of interest" description="Disordered" evidence="1">
    <location>
        <begin position="65"/>
        <end position="84"/>
    </location>
</feature>
<feature type="transmembrane region" description="Helical" evidence="2">
    <location>
        <begin position="191"/>
        <end position="213"/>
    </location>
</feature>
<protein>
    <submittedName>
        <fullName evidence="3">DUF1700 domain-containing protein</fullName>
    </submittedName>
</protein>
<feature type="transmembrane region" description="Helical" evidence="2">
    <location>
        <begin position="132"/>
        <end position="153"/>
    </location>
</feature>
<feature type="transmembrane region" description="Helical" evidence="2">
    <location>
        <begin position="159"/>
        <end position="179"/>
    </location>
</feature>
<evidence type="ECO:0000256" key="2">
    <source>
        <dbReference type="SAM" id="Phobius"/>
    </source>
</evidence>
<reference evidence="3 4" key="1">
    <citation type="submission" date="2022-05" db="EMBL/GenBank/DDBJ databases">
        <title>Genome Sequencing of Bee-Associated Microbes.</title>
        <authorList>
            <person name="Dunlap C."/>
        </authorList>
    </citation>
    <scope>NUCLEOTIDE SEQUENCE [LARGE SCALE GENOMIC DNA]</scope>
    <source>
        <strain evidence="3 4">NRRL NRS-1438</strain>
    </source>
</reference>
<accession>A0ABT4DRI9</accession>
<organism evidence="3 4">
    <name type="scientific">Paenibacillus apiarius</name>
    <dbReference type="NCBI Taxonomy" id="46240"/>
    <lineage>
        <taxon>Bacteria</taxon>
        <taxon>Bacillati</taxon>
        <taxon>Bacillota</taxon>
        <taxon>Bacilli</taxon>
        <taxon>Bacillales</taxon>
        <taxon>Paenibacillaceae</taxon>
        <taxon>Paenibacillus</taxon>
    </lineage>
</organism>
<keyword evidence="4" id="KW-1185">Reference proteome</keyword>
<proteinExistence type="predicted"/>
<evidence type="ECO:0000313" key="3">
    <source>
        <dbReference type="EMBL" id="MCY9519984.1"/>
    </source>
</evidence>
<evidence type="ECO:0000313" key="4">
    <source>
        <dbReference type="Proteomes" id="UP001207626"/>
    </source>
</evidence>
<comment type="caution">
    <text evidence="3">The sequence shown here is derived from an EMBL/GenBank/DDBJ whole genome shotgun (WGS) entry which is preliminary data.</text>
</comment>
<evidence type="ECO:0000256" key="1">
    <source>
        <dbReference type="SAM" id="MobiDB-lite"/>
    </source>
</evidence>
<keyword evidence="2" id="KW-0472">Membrane</keyword>
<feature type="compositionally biased region" description="Polar residues" evidence="1">
    <location>
        <begin position="69"/>
        <end position="81"/>
    </location>
</feature>
<name>A0ABT4DRI9_9BACL</name>
<dbReference type="EMBL" id="JAMDLW010000011">
    <property type="protein sequence ID" value="MCY9519984.1"/>
    <property type="molecule type" value="Genomic_DNA"/>
</dbReference>